<evidence type="ECO:0000313" key="2">
    <source>
        <dbReference type="EMBL" id="PLW41198.1"/>
    </source>
</evidence>
<proteinExistence type="predicted"/>
<feature type="region of interest" description="Disordered" evidence="1">
    <location>
        <begin position="24"/>
        <end position="100"/>
    </location>
</feature>
<name>A0A2N5UTW1_9BASI</name>
<comment type="caution">
    <text evidence="2">The sequence shown here is derived from an EMBL/GenBank/DDBJ whole genome shotgun (WGS) entry which is preliminary data.</text>
</comment>
<reference evidence="2 3" key="1">
    <citation type="submission" date="2017-11" db="EMBL/GenBank/DDBJ databases">
        <title>De novo assembly and phasing of dikaryotic genomes from two isolates of Puccinia coronata f. sp. avenae, the causal agent of oat crown rust.</title>
        <authorList>
            <person name="Miller M.E."/>
            <person name="Zhang Y."/>
            <person name="Omidvar V."/>
            <person name="Sperschneider J."/>
            <person name="Schwessinger B."/>
            <person name="Raley C."/>
            <person name="Palmer J.M."/>
            <person name="Garnica D."/>
            <person name="Upadhyaya N."/>
            <person name="Rathjen J."/>
            <person name="Taylor J.M."/>
            <person name="Park R.F."/>
            <person name="Dodds P.N."/>
            <person name="Hirsch C.D."/>
            <person name="Kianian S.F."/>
            <person name="Figueroa M."/>
        </authorList>
    </citation>
    <scope>NUCLEOTIDE SEQUENCE [LARGE SCALE GENOMIC DNA]</scope>
    <source>
        <strain evidence="2">12SD80</strain>
    </source>
</reference>
<dbReference type="AlphaFoldDB" id="A0A2N5UTW1"/>
<evidence type="ECO:0000313" key="3">
    <source>
        <dbReference type="Proteomes" id="UP000235392"/>
    </source>
</evidence>
<feature type="compositionally biased region" description="Low complexity" evidence="1">
    <location>
        <begin position="71"/>
        <end position="100"/>
    </location>
</feature>
<gene>
    <name evidence="2" type="ORF">PCASD_10108</name>
</gene>
<protein>
    <submittedName>
        <fullName evidence="2">Uncharacterized protein</fullName>
    </submittedName>
</protein>
<accession>A0A2N5UTW1</accession>
<dbReference type="Proteomes" id="UP000235392">
    <property type="component" value="Unassembled WGS sequence"/>
</dbReference>
<evidence type="ECO:0000256" key="1">
    <source>
        <dbReference type="SAM" id="MobiDB-lite"/>
    </source>
</evidence>
<sequence length="210" mass="22140">MDAAQVAESVQELREYIQRHPAIIKPTTLPPRDVPASPTLDLTSTTLPAPPLSQGPNPAAHTTTTPPPSAPSVAPVGPPTTTTTTTVEAPESSETSPTTATLKRINRTIKLAKDRATNNMLTGVNIKETLSAAEALVKPCATCCACSLVRPWTYHDLLPPPAASDPGEPQKKLLAFLAHLGQFDLSIREFRQRCVCGGLWVAQPAAGALG</sequence>
<dbReference type="EMBL" id="PGCI01000092">
    <property type="protein sequence ID" value="PLW41198.1"/>
    <property type="molecule type" value="Genomic_DNA"/>
</dbReference>
<feature type="compositionally biased region" description="Low complexity" evidence="1">
    <location>
        <begin position="35"/>
        <end position="47"/>
    </location>
</feature>
<organism evidence="2 3">
    <name type="scientific">Puccinia coronata f. sp. avenae</name>
    <dbReference type="NCBI Taxonomy" id="200324"/>
    <lineage>
        <taxon>Eukaryota</taxon>
        <taxon>Fungi</taxon>
        <taxon>Dikarya</taxon>
        <taxon>Basidiomycota</taxon>
        <taxon>Pucciniomycotina</taxon>
        <taxon>Pucciniomycetes</taxon>
        <taxon>Pucciniales</taxon>
        <taxon>Pucciniaceae</taxon>
        <taxon>Puccinia</taxon>
    </lineage>
</organism>